<dbReference type="SUPFAM" id="SSF55821">
    <property type="entry name" value="YrdC/RibB"/>
    <property type="match status" value="1"/>
</dbReference>
<dbReference type="PROSITE" id="PS51163">
    <property type="entry name" value="YRDC"/>
    <property type="match status" value="1"/>
</dbReference>
<sequence length="247" mass="27030">MSAADPTPARAPVTLDQARHALRQGSAVVLPNPAPLTHVVAATTATAVNRAKHRPADQPVALWAHHHDTLDTLTGLWDLAPQDCVMTRRLLAEEHLTVLLPVRAHATLPSWLEPAVKEGWMLLFGARRRPLRALLDDHPVLYVSSANLTGHPPAADTGAALAMFPPAVPVLHLPDPEHPRPRTGTRGRRATTTVRVTPDGQLRLHRHGAQDQPHADADDYLRHLHARCTGSASSRVWGSPRRVMRLR</sequence>
<name>A0ABQ3NL45_STRVG</name>
<proteinExistence type="predicted"/>
<evidence type="ECO:0000313" key="2">
    <source>
        <dbReference type="EMBL" id="GHI13494.1"/>
    </source>
</evidence>
<dbReference type="InterPro" id="IPR006070">
    <property type="entry name" value="Sua5-like_dom"/>
</dbReference>
<dbReference type="Gene3D" id="3.90.870.10">
    <property type="entry name" value="DHBP synthase"/>
    <property type="match status" value="1"/>
</dbReference>
<dbReference type="Proteomes" id="UP000660554">
    <property type="component" value="Unassembled WGS sequence"/>
</dbReference>
<dbReference type="Pfam" id="PF01300">
    <property type="entry name" value="Sua5_yciO_yrdC"/>
    <property type="match status" value="1"/>
</dbReference>
<dbReference type="EMBL" id="BNDV01000008">
    <property type="protein sequence ID" value="GHI13494.1"/>
    <property type="molecule type" value="Genomic_DNA"/>
</dbReference>
<keyword evidence="3" id="KW-1185">Reference proteome</keyword>
<accession>A0ABQ3NL45</accession>
<organism evidence="2 3">
    <name type="scientific">Streptomyces virginiae</name>
    <name type="common">Streptomyces cinnamonensis</name>
    <dbReference type="NCBI Taxonomy" id="1961"/>
    <lineage>
        <taxon>Bacteria</taxon>
        <taxon>Bacillati</taxon>
        <taxon>Actinomycetota</taxon>
        <taxon>Actinomycetes</taxon>
        <taxon>Kitasatosporales</taxon>
        <taxon>Streptomycetaceae</taxon>
        <taxon>Streptomyces</taxon>
    </lineage>
</organism>
<comment type="caution">
    <text evidence="2">The sequence shown here is derived from an EMBL/GenBank/DDBJ whole genome shotgun (WGS) entry which is preliminary data.</text>
</comment>
<gene>
    <name evidence="2" type="ORF">Scinn_29570</name>
</gene>
<dbReference type="RefSeq" id="WP_191869724.1">
    <property type="nucleotide sequence ID" value="NZ_BMRU01000032.1"/>
</dbReference>
<protein>
    <recommendedName>
        <fullName evidence="1">YrdC-like domain-containing protein</fullName>
    </recommendedName>
</protein>
<evidence type="ECO:0000313" key="3">
    <source>
        <dbReference type="Proteomes" id="UP000660554"/>
    </source>
</evidence>
<dbReference type="InterPro" id="IPR017945">
    <property type="entry name" value="DHBP_synth_RibB-like_a/b_dom"/>
</dbReference>
<evidence type="ECO:0000259" key="1">
    <source>
        <dbReference type="PROSITE" id="PS51163"/>
    </source>
</evidence>
<dbReference type="GeneID" id="86953034"/>
<feature type="domain" description="YrdC-like" evidence="1">
    <location>
        <begin position="12"/>
        <end position="210"/>
    </location>
</feature>
<reference evidence="3" key="1">
    <citation type="submission" date="2020-09" db="EMBL/GenBank/DDBJ databases">
        <title>Whole genome shotgun sequence of Streptomyces cinnamonensis NBRC 15873.</title>
        <authorList>
            <person name="Komaki H."/>
            <person name="Tamura T."/>
        </authorList>
    </citation>
    <scope>NUCLEOTIDE SEQUENCE [LARGE SCALE GENOMIC DNA]</scope>
    <source>
        <strain evidence="3">NBRC 15873</strain>
    </source>
</reference>